<dbReference type="Proteomes" id="UP000238392">
    <property type="component" value="Unassembled WGS sequence"/>
</dbReference>
<feature type="chain" id="PRO_5015672548" evidence="1">
    <location>
        <begin position="21"/>
        <end position="128"/>
    </location>
</feature>
<dbReference type="OrthoDB" id="7726157at2"/>
<gene>
    <name evidence="2" type="ORF">CLV74_101250</name>
</gene>
<evidence type="ECO:0000313" key="3">
    <source>
        <dbReference type="Proteomes" id="UP000238392"/>
    </source>
</evidence>
<dbReference type="RefSeq" id="WP_106262387.1">
    <property type="nucleotide sequence ID" value="NZ_PVTQ01000001.1"/>
</dbReference>
<evidence type="ECO:0000256" key="1">
    <source>
        <dbReference type="SAM" id="SignalP"/>
    </source>
</evidence>
<reference evidence="2 3" key="1">
    <citation type="submission" date="2018-03" db="EMBL/GenBank/DDBJ databases">
        <title>Genomic Encyclopedia of Archaeal and Bacterial Type Strains, Phase II (KMG-II): from individual species to whole genera.</title>
        <authorList>
            <person name="Goeker M."/>
        </authorList>
    </citation>
    <scope>NUCLEOTIDE SEQUENCE [LARGE SCALE GENOMIC DNA]</scope>
    <source>
        <strain evidence="2 3">DSM 100212</strain>
    </source>
</reference>
<name>A0A2T0X5D1_9RHOB</name>
<comment type="caution">
    <text evidence="2">The sequence shown here is derived from an EMBL/GenBank/DDBJ whole genome shotgun (WGS) entry which is preliminary data.</text>
</comment>
<keyword evidence="3" id="KW-1185">Reference proteome</keyword>
<dbReference type="AlphaFoldDB" id="A0A2T0X5D1"/>
<evidence type="ECO:0000313" key="2">
    <source>
        <dbReference type="EMBL" id="PRY94115.1"/>
    </source>
</evidence>
<organism evidence="2 3">
    <name type="scientific">Donghicola tyrosinivorans</name>
    <dbReference type="NCBI Taxonomy" id="1652492"/>
    <lineage>
        <taxon>Bacteria</taxon>
        <taxon>Pseudomonadati</taxon>
        <taxon>Pseudomonadota</taxon>
        <taxon>Alphaproteobacteria</taxon>
        <taxon>Rhodobacterales</taxon>
        <taxon>Roseobacteraceae</taxon>
        <taxon>Donghicola</taxon>
    </lineage>
</organism>
<feature type="signal peptide" evidence="1">
    <location>
        <begin position="1"/>
        <end position="20"/>
    </location>
</feature>
<protein>
    <submittedName>
        <fullName evidence="2">Uncharacterized protein</fullName>
    </submittedName>
</protein>
<proteinExistence type="predicted"/>
<accession>A0A2T0X5D1</accession>
<sequence>MKTRIGLIAAMCLTPVVATAGQPFEESLVECAVLIELLTGEQTPMPGDSAEMDFFVGTAKNMRAEALRRTNAAYVEKTDADKRQLWHERWDAGQWDNPANRQELGEWWTYCFKFADHLGVDGRTPFDK</sequence>
<keyword evidence="1" id="KW-0732">Signal</keyword>
<dbReference type="EMBL" id="PVTQ01000001">
    <property type="protein sequence ID" value="PRY94115.1"/>
    <property type="molecule type" value="Genomic_DNA"/>
</dbReference>